<dbReference type="EMBL" id="CCAG010018314">
    <property type="status" value="NOT_ANNOTATED_CDS"/>
    <property type="molecule type" value="Genomic_DNA"/>
</dbReference>
<evidence type="ECO:0000256" key="1">
    <source>
        <dbReference type="ARBA" id="ARBA00004502"/>
    </source>
</evidence>
<keyword evidence="8" id="KW-1185">Reference proteome</keyword>
<dbReference type="Pfam" id="PF23070">
    <property type="entry name" value="DUF7043"/>
    <property type="match status" value="1"/>
</dbReference>
<comment type="similarity">
    <text evidence="2">Belongs to the perilipin family.</text>
</comment>
<dbReference type="InterPro" id="IPR055470">
    <property type="entry name" value="DUF7042"/>
</dbReference>
<dbReference type="AlphaFoldDB" id="A0A1B0G2H5"/>
<dbReference type="InterPro" id="IPR055472">
    <property type="entry name" value="DUF7044"/>
</dbReference>
<feature type="domain" description="DUF7042" evidence="4">
    <location>
        <begin position="813"/>
        <end position="946"/>
    </location>
</feature>
<evidence type="ECO:0000259" key="5">
    <source>
        <dbReference type="Pfam" id="PF23070"/>
    </source>
</evidence>
<dbReference type="GO" id="GO:0042060">
    <property type="term" value="P:wound healing"/>
    <property type="evidence" value="ECO:0007669"/>
    <property type="project" value="TreeGrafter"/>
</dbReference>
<evidence type="ECO:0000259" key="4">
    <source>
        <dbReference type="Pfam" id="PF23069"/>
    </source>
</evidence>
<dbReference type="Pfam" id="PF23069">
    <property type="entry name" value="DUF7042"/>
    <property type="match status" value="2"/>
</dbReference>
<proteinExistence type="inferred from homology"/>
<accession>A0A1B0G2H5</accession>
<comment type="subcellular location">
    <subcellularLocation>
        <location evidence="1">Lipid droplet</location>
    </subcellularLocation>
</comment>
<feature type="domain" description="DUF7044" evidence="6">
    <location>
        <begin position="436"/>
        <end position="530"/>
    </location>
</feature>
<dbReference type="EnsemblMetazoa" id="GMOY007510-RA">
    <property type="protein sequence ID" value="GMOY007510-PA"/>
    <property type="gene ID" value="GMOY007510"/>
</dbReference>
<dbReference type="PhylomeDB" id="A0A1B0G2H5"/>
<evidence type="ECO:0000313" key="8">
    <source>
        <dbReference type="Proteomes" id="UP000092444"/>
    </source>
</evidence>
<name>A0A1B0G2H5_GLOMM</name>
<protein>
    <submittedName>
        <fullName evidence="7">Uncharacterized protein</fullName>
    </submittedName>
</protein>
<evidence type="ECO:0000313" key="7">
    <source>
        <dbReference type="EnsemblMetazoa" id="GMOY007510-PA"/>
    </source>
</evidence>
<dbReference type="VEuPathDB" id="VectorBase:GMOY007510"/>
<dbReference type="Pfam" id="PF23071">
    <property type="entry name" value="DUF7044"/>
    <property type="match status" value="1"/>
</dbReference>
<dbReference type="InterPro" id="IPR055471">
    <property type="entry name" value="DUF7043"/>
</dbReference>
<organism evidence="7 8">
    <name type="scientific">Glossina morsitans morsitans</name>
    <name type="common">Savannah tsetse fly</name>
    <dbReference type="NCBI Taxonomy" id="37546"/>
    <lineage>
        <taxon>Eukaryota</taxon>
        <taxon>Metazoa</taxon>
        <taxon>Ecdysozoa</taxon>
        <taxon>Arthropoda</taxon>
        <taxon>Hexapoda</taxon>
        <taxon>Insecta</taxon>
        <taxon>Pterygota</taxon>
        <taxon>Neoptera</taxon>
        <taxon>Endopterygota</taxon>
        <taxon>Diptera</taxon>
        <taxon>Brachycera</taxon>
        <taxon>Muscomorpha</taxon>
        <taxon>Hippoboscoidea</taxon>
        <taxon>Glossinidae</taxon>
        <taxon>Glossina</taxon>
    </lineage>
</organism>
<dbReference type="GO" id="GO:0005811">
    <property type="term" value="C:lipid droplet"/>
    <property type="evidence" value="ECO:0007669"/>
    <property type="project" value="UniProtKB-SubCell"/>
</dbReference>
<sequence>MANTTSNKLHMEWFDRISSIPLVETSLKRAEGLYGKIKRSNRFFNWYFETAELTIVSAYESVQPAVKLFESPLKRLDNVMCKSLDVLEQRIPSVYLPPELMYWNTKEYMSDRLVKPVLKRADSMKQIRNVVLDSSITNYAAERLEGALQAGDKFVDKYLVPIDGDQTDVQRQTSDLRDNLYRALSLLSAANEEEANINTTNTRSAMNAIRHSQRFSRKLKRRLTQRTIAEARALKKQSKEAIHILIYAAELIATDPKLAYQKAKELWNYLSADEPENQARPATLEQLVVLLTRESARLVVHMVNFGVNMAAHLPKTMSHTTLEVIHQFAYINSRLITMTKLDKVKHMSKEEAETLFKRMITFYSDLQGLTNTYLERVASFLSGRIEAEKVSGSRSTINSSIIVYKNNMKIGIVCLMSILTAVKAQYSLNRLETRRHCSIPKLLQGSWFSWETGLPTQYVIDATSMSRRGYCIDMQKQQGDEYLFVFKERTVDCFHCVKTFVRTLNVFEKYEGPCVSLPPGTEPTVENVCKGIKADQQLITLFNENFVPINCRSSLEGVWHFTYQNRFRFTGVCNKPYARIQSCQTAGTQFLIQNQKFNITYQQCEGMDGTFSGTVEYSCLGDWFVGKNHYFAVANTKESRKDEKYRCFLKNRDDDLYMGVSITAECNTLKTPENSPERLNLTPVKAEYVEPGCTLPQNFTGEWVNTANIDADVIISETHINETYYPDKARYRRTIYVCRERRGNRVMMARLTVDGCQKDYVCFDFMPRHHNVIRYRKGLAVIKDDFSTVCSWVQFNNAEDWLYDLFLAKNPAAVRCPVAGKFNFTQRGEHPFKTRILGGVTLSPRPLIYCKENISDLSVCDTDQKELAVDENYCLSVDHLGRPEDIYSDPDYRMKCIGFWKENLKSYLITYDDLDPLSKYRCWVYQRADLNRVLMSQAVGAFCKLNQDVTSWNHTEGAAVAIDAIEYERERDDCPMYFDDGQDPWRLSDATNIIFDWNLYKAGSNRLHSLITSPELLILYISFLYTNF</sequence>
<dbReference type="PANTHER" id="PTHR22255:SF1">
    <property type="entry name" value="LD32918P"/>
    <property type="match status" value="1"/>
</dbReference>
<evidence type="ECO:0000259" key="6">
    <source>
        <dbReference type="Pfam" id="PF23071"/>
    </source>
</evidence>
<feature type="domain" description="DUF7042" evidence="4">
    <location>
        <begin position="550"/>
        <end position="682"/>
    </location>
</feature>
<dbReference type="Proteomes" id="UP000092444">
    <property type="component" value="Unassembled WGS sequence"/>
</dbReference>
<evidence type="ECO:0000256" key="2">
    <source>
        <dbReference type="ARBA" id="ARBA00006311"/>
    </source>
</evidence>
<dbReference type="Pfam" id="PF03036">
    <property type="entry name" value="Perilipin"/>
    <property type="match status" value="1"/>
</dbReference>
<feature type="domain" description="DUF7043" evidence="5">
    <location>
        <begin position="690"/>
        <end position="802"/>
    </location>
</feature>
<dbReference type="PANTHER" id="PTHR22255">
    <property type="entry name" value="LP06548P"/>
    <property type="match status" value="1"/>
</dbReference>
<reference evidence="7" key="1">
    <citation type="submission" date="2020-05" db="UniProtKB">
        <authorList>
            <consortium name="EnsemblMetazoa"/>
        </authorList>
    </citation>
    <scope>IDENTIFICATION</scope>
    <source>
        <strain evidence="7">Yale</strain>
    </source>
</reference>
<dbReference type="STRING" id="37546.A0A1B0G2H5"/>
<dbReference type="InterPro" id="IPR004279">
    <property type="entry name" value="Perilipin"/>
</dbReference>
<keyword evidence="3" id="KW-0551">Lipid droplet</keyword>
<evidence type="ECO:0000256" key="3">
    <source>
        <dbReference type="ARBA" id="ARBA00022677"/>
    </source>
</evidence>